<dbReference type="Proteomes" id="UP001597176">
    <property type="component" value="Unassembled WGS sequence"/>
</dbReference>
<feature type="region of interest" description="Disordered" evidence="1">
    <location>
        <begin position="185"/>
        <end position="211"/>
    </location>
</feature>
<protein>
    <recommendedName>
        <fullName evidence="4">Homeodomain-like domain-containing protein</fullName>
    </recommendedName>
</protein>
<sequence>MGRPAETIRIAAKLMRETTMTGIEVAARTGVTSRTISDWNRRYGWRQTARDSKRRLDPRSWGPARRMAVARLYAMPEVAAGTLAVALGGTVSGASALFRACGFGDKPRARPGRPSAPDESLPPAPLSGEELDSALREHIGRQIARFDAALAGDAPPALDSAKVLRDLGGLKRLLDDLASDEREWIDDASRFPADDDEDDDDEGDDGSDALPALRAAIAARYAACLGERPDAGLPGEPAAEPDPRAGLGLAP</sequence>
<proteinExistence type="predicted"/>
<dbReference type="EMBL" id="JBHTND010000010">
    <property type="protein sequence ID" value="MFD1301774.1"/>
    <property type="molecule type" value="Genomic_DNA"/>
</dbReference>
<accession>A0ABW3WYX7</accession>
<reference evidence="3" key="1">
    <citation type="journal article" date="2019" name="Int. J. Syst. Evol. Microbiol.">
        <title>The Global Catalogue of Microorganisms (GCM) 10K type strain sequencing project: providing services to taxonomists for standard genome sequencing and annotation.</title>
        <authorList>
            <consortium name="The Broad Institute Genomics Platform"/>
            <consortium name="The Broad Institute Genome Sequencing Center for Infectious Disease"/>
            <person name="Wu L."/>
            <person name="Ma J."/>
        </authorList>
    </citation>
    <scope>NUCLEOTIDE SEQUENCE [LARGE SCALE GENOMIC DNA]</scope>
    <source>
        <strain evidence="3">CCUG 56108</strain>
    </source>
</reference>
<gene>
    <name evidence="2" type="ORF">ACFQ4G_09280</name>
</gene>
<evidence type="ECO:0008006" key="4">
    <source>
        <dbReference type="Google" id="ProtNLM"/>
    </source>
</evidence>
<dbReference type="RefSeq" id="WP_238209088.1">
    <property type="nucleotide sequence ID" value="NZ_JBHTND010000010.1"/>
</dbReference>
<evidence type="ECO:0000313" key="2">
    <source>
        <dbReference type="EMBL" id="MFD1301774.1"/>
    </source>
</evidence>
<organism evidence="2 3">
    <name type="scientific">Methylobacterium marchantiae</name>
    <dbReference type="NCBI Taxonomy" id="600331"/>
    <lineage>
        <taxon>Bacteria</taxon>
        <taxon>Pseudomonadati</taxon>
        <taxon>Pseudomonadota</taxon>
        <taxon>Alphaproteobacteria</taxon>
        <taxon>Hyphomicrobiales</taxon>
        <taxon>Methylobacteriaceae</taxon>
        <taxon>Methylobacterium</taxon>
    </lineage>
</organism>
<evidence type="ECO:0000313" key="3">
    <source>
        <dbReference type="Proteomes" id="UP001597176"/>
    </source>
</evidence>
<evidence type="ECO:0000256" key="1">
    <source>
        <dbReference type="SAM" id="MobiDB-lite"/>
    </source>
</evidence>
<feature type="region of interest" description="Disordered" evidence="1">
    <location>
        <begin position="227"/>
        <end position="251"/>
    </location>
</feature>
<feature type="region of interest" description="Disordered" evidence="1">
    <location>
        <begin position="107"/>
        <end position="128"/>
    </location>
</feature>
<keyword evidence="3" id="KW-1185">Reference proteome</keyword>
<feature type="compositionally biased region" description="Acidic residues" evidence="1">
    <location>
        <begin position="194"/>
        <end position="207"/>
    </location>
</feature>
<comment type="caution">
    <text evidence="2">The sequence shown here is derived from an EMBL/GenBank/DDBJ whole genome shotgun (WGS) entry which is preliminary data.</text>
</comment>
<name>A0ABW3WYX7_9HYPH</name>